<dbReference type="Gene3D" id="3.30.1520.10">
    <property type="entry name" value="Phox-like domain"/>
    <property type="match status" value="1"/>
</dbReference>
<evidence type="ECO:0000313" key="4">
    <source>
        <dbReference type="Proteomes" id="UP000332933"/>
    </source>
</evidence>
<evidence type="ECO:0000313" key="3">
    <source>
        <dbReference type="EMBL" id="VFT78809.1"/>
    </source>
</evidence>
<dbReference type="InterPro" id="IPR001683">
    <property type="entry name" value="PX_dom"/>
</dbReference>
<reference evidence="2" key="2">
    <citation type="submission" date="2019-06" db="EMBL/GenBank/DDBJ databases">
        <title>Genomics analysis of Aphanomyces spp. identifies a new class of oomycete effector associated with host adaptation.</title>
        <authorList>
            <person name="Gaulin E."/>
        </authorList>
    </citation>
    <scope>NUCLEOTIDE SEQUENCE</scope>
    <source>
        <strain evidence="2">CBS 578.67</strain>
    </source>
</reference>
<dbReference type="EMBL" id="CAADRA010000136">
    <property type="protein sequence ID" value="VFT78809.1"/>
    <property type="molecule type" value="Genomic_DNA"/>
</dbReference>
<dbReference type="Pfam" id="PF00787">
    <property type="entry name" value="PX"/>
    <property type="match status" value="1"/>
</dbReference>
<keyword evidence="4" id="KW-1185">Reference proteome</keyword>
<dbReference type="EMBL" id="VJMH01000136">
    <property type="protein sequence ID" value="KAF0718603.1"/>
    <property type="molecule type" value="Genomic_DNA"/>
</dbReference>
<sequence length="171" mass="18392">MGCSQSNLATEPVAVEDVAVAVETVETVEGTPATTEEVVAATVAVEEAAAVEEAVAIQDAETPEVEAAPKAYVILDEIVESNGVVYYTVQAQDGTQVQKRYSEFKALHDQICKVEHCDTMPQASVWSALQRTNPKLVADRHAKFELLLNEWAAVDDNKDILAVFMAPTTAA</sequence>
<proteinExistence type="predicted"/>
<dbReference type="AlphaFoldDB" id="A0A485K880"/>
<protein>
    <submittedName>
        <fullName evidence="3">Aste57867_1596 protein</fullName>
    </submittedName>
</protein>
<dbReference type="Proteomes" id="UP000332933">
    <property type="component" value="Unassembled WGS sequence"/>
</dbReference>
<dbReference type="InterPro" id="IPR036871">
    <property type="entry name" value="PX_dom_sf"/>
</dbReference>
<gene>
    <name evidence="3" type="primary">Aste57867_1596</name>
    <name evidence="2" type="ORF">As57867_001595</name>
    <name evidence="3" type="ORF">ASTE57867_1596</name>
</gene>
<dbReference type="OrthoDB" id="77834at2759"/>
<evidence type="ECO:0000313" key="2">
    <source>
        <dbReference type="EMBL" id="KAF0718603.1"/>
    </source>
</evidence>
<dbReference type="GO" id="GO:0035091">
    <property type="term" value="F:phosphatidylinositol binding"/>
    <property type="evidence" value="ECO:0007669"/>
    <property type="project" value="InterPro"/>
</dbReference>
<reference evidence="3 4" key="1">
    <citation type="submission" date="2019-03" db="EMBL/GenBank/DDBJ databases">
        <authorList>
            <person name="Gaulin E."/>
            <person name="Dumas B."/>
        </authorList>
    </citation>
    <scope>NUCLEOTIDE SEQUENCE [LARGE SCALE GENOMIC DNA]</scope>
    <source>
        <strain evidence="3">CBS 568.67</strain>
    </source>
</reference>
<accession>A0A485K880</accession>
<name>A0A485K880_9STRA</name>
<feature type="domain" description="PX" evidence="1">
    <location>
        <begin position="90"/>
        <end position="151"/>
    </location>
</feature>
<dbReference type="SUPFAM" id="SSF64268">
    <property type="entry name" value="PX domain"/>
    <property type="match status" value="1"/>
</dbReference>
<organism evidence="3 4">
    <name type="scientific">Aphanomyces stellatus</name>
    <dbReference type="NCBI Taxonomy" id="120398"/>
    <lineage>
        <taxon>Eukaryota</taxon>
        <taxon>Sar</taxon>
        <taxon>Stramenopiles</taxon>
        <taxon>Oomycota</taxon>
        <taxon>Saprolegniomycetes</taxon>
        <taxon>Saprolegniales</taxon>
        <taxon>Verrucalvaceae</taxon>
        <taxon>Aphanomyces</taxon>
    </lineage>
</organism>
<evidence type="ECO:0000259" key="1">
    <source>
        <dbReference type="Pfam" id="PF00787"/>
    </source>
</evidence>
<dbReference type="CDD" id="cd06093">
    <property type="entry name" value="PX_domain"/>
    <property type="match status" value="1"/>
</dbReference>